<protein>
    <submittedName>
        <fullName evidence="1">Uncharacterized protein</fullName>
    </submittedName>
</protein>
<dbReference type="EMBL" id="JANDBC010000001">
    <property type="protein sequence ID" value="MCP9290081.1"/>
    <property type="molecule type" value="Genomic_DNA"/>
</dbReference>
<evidence type="ECO:0000313" key="1">
    <source>
        <dbReference type="EMBL" id="MCP9290081.1"/>
    </source>
</evidence>
<name>A0A9X2RB60_9BACT</name>
<accession>A0A9X2RB60</accession>
<proteinExistence type="predicted"/>
<sequence>MGRAMIILACGAIFTMGIMQIGMQDRKIQITKVSSSYANDIQARNKAYTAVQIAMDRINDSNGSWHPKEDSPWVQEIEGDSVSLYYELYEASSASGTFGVLESDTVKMYATSWYNDPLTGAKQETNIISLFTKNAMHFVPEFRSALSFATNDFTFSAGGSSLVSGNDASGTCADRPALAVQSNLSYLEASSGGSGNIESDSVNVAIDSELSYKPVDQLVARLAQMSDVQKITGNYKGSLGSADDPGVFFVEDNAKLTGGISEGYGIMVVRSNGYLKYDSAGVELDIAGNFKFNGLVIFEDAYNMDGRGTPTIKGSVLVGKKDEDTGNKLDVDLNGNITIQYDCEAEKYAQVASANKLKQNRYRRLSTFE</sequence>
<reference evidence="1" key="1">
    <citation type="submission" date="2022-06" db="EMBL/GenBank/DDBJ databases">
        <title>Gracilimonas sp. CAU 1638 isolated from sea sediment.</title>
        <authorList>
            <person name="Kim W."/>
        </authorList>
    </citation>
    <scope>NUCLEOTIDE SEQUENCE</scope>
    <source>
        <strain evidence="1">CAU 1638</strain>
    </source>
</reference>
<comment type="caution">
    <text evidence="1">The sequence shown here is derived from an EMBL/GenBank/DDBJ whole genome shotgun (WGS) entry which is preliminary data.</text>
</comment>
<organism evidence="1 2">
    <name type="scientific">Gracilimonas sediminicola</name>
    <dbReference type="NCBI Taxonomy" id="2952158"/>
    <lineage>
        <taxon>Bacteria</taxon>
        <taxon>Pseudomonadati</taxon>
        <taxon>Balneolota</taxon>
        <taxon>Balneolia</taxon>
        <taxon>Balneolales</taxon>
        <taxon>Balneolaceae</taxon>
        <taxon>Gracilimonas</taxon>
    </lineage>
</organism>
<keyword evidence="2" id="KW-1185">Reference proteome</keyword>
<gene>
    <name evidence="1" type="ORF">NM125_00645</name>
</gene>
<dbReference type="RefSeq" id="WP_255131827.1">
    <property type="nucleotide sequence ID" value="NZ_JANDBC010000001.1"/>
</dbReference>
<evidence type="ECO:0000313" key="2">
    <source>
        <dbReference type="Proteomes" id="UP001139125"/>
    </source>
</evidence>
<dbReference type="AlphaFoldDB" id="A0A9X2RB60"/>
<dbReference type="Proteomes" id="UP001139125">
    <property type="component" value="Unassembled WGS sequence"/>
</dbReference>